<organism evidence="1 2">
    <name type="scientific">Streptomyces echinoruber</name>
    <dbReference type="NCBI Taxonomy" id="68898"/>
    <lineage>
        <taxon>Bacteria</taxon>
        <taxon>Bacillati</taxon>
        <taxon>Actinomycetota</taxon>
        <taxon>Actinomycetes</taxon>
        <taxon>Kitasatosporales</taxon>
        <taxon>Streptomycetaceae</taxon>
        <taxon>Streptomyces</taxon>
    </lineage>
</organism>
<comment type="caution">
    <text evidence="1">The sequence shown here is derived from an EMBL/GenBank/DDBJ whole genome shotgun (WGS) entry which is preliminary data.</text>
</comment>
<keyword evidence="2" id="KW-1185">Reference proteome</keyword>
<proteinExistence type="predicted"/>
<protein>
    <submittedName>
        <fullName evidence="1">Uncharacterized protein</fullName>
    </submittedName>
</protein>
<evidence type="ECO:0000313" key="1">
    <source>
        <dbReference type="EMBL" id="GGZ70351.1"/>
    </source>
</evidence>
<reference evidence="1" key="2">
    <citation type="submission" date="2020-09" db="EMBL/GenBank/DDBJ databases">
        <authorList>
            <person name="Sun Q."/>
            <person name="Ohkuma M."/>
        </authorList>
    </citation>
    <scope>NUCLEOTIDE SEQUENCE</scope>
    <source>
        <strain evidence="1">JCM 5016</strain>
    </source>
</reference>
<name>A0A918QU43_9ACTN</name>
<dbReference type="EMBL" id="BMWH01000001">
    <property type="protein sequence ID" value="GGZ70351.1"/>
    <property type="molecule type" value="Genomic_DNA"/>
</dbReference>
<accession>A0A918QU43</accession>
<reference evidence="1" key="1">
    <citation type="journal article" date="2014" name="Int. J. Syst. Evol. Microbiol.">
        <title>Complete genome sequence of Corynebacterium casei LMG S-19264T (=DSM 44701T), isolated from a smear-ripened cheese.</title>
        <authorList>
            <consortium name="US DOE Joint Genome Institute (JGI-PGF)"/>
            <person name="Walter F."/>
            <person name="Albersmeier A."/>
            <person name="Kalinowski J."/>
            <person name="Ruckert C."/>
        </authorList>
    </citation>
    <scope>NUCLEOTIDE SEQUENCE</scope>
    <source>
        <strain evidence="1">JCM 5016</strain>
    </source>
</reference>
<dbReference type="Proteomes" id="UP000623010">
    <property type="component" value="Unassembled WGS sequence"/>
</dbReference>
<sequence length="65" mass="6704">MGERGSGGAVLDPDWVALQEAAAGFPAVRPVTGPRPAPQALRALEVPVLLLVAANGRVHDPWQGP</sequence>
<gene>
    <name evidence="1" type="ORF">GCM10010389_04700</name>
</gene>
<dbReference type="AlphaFoldDB" id="A0A918QU43"/>
<evidence type="ECO:0000313" key="2">
    <source>
        <dbReference type="Proteomes" id="UP000623010"/>
    </source>
</evidence>